<feature type="domain" description="ABC toxin N-terminal" evidence="5">
    <location>
        <begin position="996"/>
        <end position="1115"/>
    </location>
</feature>
<dbReference type="InterPro" id="IPR040840">
    <property type="entry name" value="TcA_TcB_BD"/>
</dbReference>
<dbReference type="InterPro" id="IPR041079">
    <property type="entry name" value="Neuraminidase-like"/>
</dbReference>
<keyword evidence="1" id="KW-0843">Virulence</keyword>
<evidence type="ECO:0000259" key="4">
    <source>
        <dbReference type="Pfam" id="PF18413"/>
    </source>
</evidence>
<evidence type="ECO:0000259" key="3">
    <source>
        <dbReference type="Pfam" id="PF18276"/>
    </source>
</evidence>
<evidence type="ECO:0000259" key="5">
    <source>
        <dbReference type="Pfam" id="PF20220"/>
    </source>
</evidence>
<dbReference type="InterPro" id="IPR018003">
    <property type="entry name" value="Insecticidal_toxin/plasmid_vir"/>
</dbReference>
<evidence type="ECO:0000313" key="7">
    <source>
        <dbReference type="Proteomes" id="UP000408764"/>
    </source>
</evidence>
<protein>
    <recommendedName>
        <fullName evidence="8">Virulence plasmid A protein</fullName>
    </recommendedName>
</protein>
<dbReference type="Pfam" id="PF20220">
    <property type="entry name" value="ABC_toxin_N"/>
    <property type="match status" value="1"/>
</dbReference>
<comment type="caution">
    <text evidence="6">The sequence shown here is derived from an EMBL/GenBank/DDBJ whole genome shotgun (WGS) entry which is preliminary data.</text>
</comment>
<dbReference type="OrthoDB" id="9781691at2"/>
<proteinExistence type="predicted"/>
<evidence type="ECO:0000313" key="6">
    <source>
        <dbReference type="EMBL" id="MRJ38671.1"/>
    </source>
</evidence>
<evidence type="ECO:0000256" key="2">
    <source>
        <dbReference type="SAM" id="Coils"/>
    </source>
</evidence>
<dbReference type="RefSeq" id="WP_153871752.1">
    <property type="nucleotide sequence ID" value="NZ_JAEKCT010000017.1"/>
</dbReference>
<dbReference type="InterPro" id="IPR046839">
    <property type="entry name" value="ABC_toxin_N"/>
</dbReference>
<feature type="domain" description="Neuraminidase-like" evidence="4">
    <location>
        <begin position="1156"/>
        <end position="1269"/>
    </location>
</feature>
<reference evidence="6 7" key="1">
    <citation type="submission" date="2019-08" db="EMBL/GenBank/DDBJ databases">
        <title>Pseudomonas haemolytica sp. nov. isolated from raw milk and skim milk concentrate.</title>
        <authorList>
            <person name="Hofmann K."/>
            <person name="Huptas C."/>
            <person name="Doll E."/>
            <person name="Scherer S."/>
            <person name="Wenning M."/>
        </authorList>
    </citation>
    <scope>NUCLEOTIDE SEQUENCE [LARGE SCALE GENOMIC DNA]</scope>
    <source>
        <strain evidence="6 7">DSM 108987</strain>
    </source>
</reference>
<evidence type="ECO:0008006" key="8">
    <source>
        <dbReference type="Google" id="ProtNLM"/>
    </source>
</evidence>
<dbReference type="EMBL" id="VOIW01000005">
    <property type="protein sequence ID" value="MRJ38671.1"/>
    <property type="molecule type" value="Genomic_DNA"/>
</dbReference>
<dbReference type="Pfam" id="PF03538">
    <property type="entry name" value="VRP1"/>
    <property type="match status" value="1"/>
</dbReference>
<organism evidence="6 7">
    <name type="scientific">Pseudomonas haemolytica</name>
    <dbReference type="NCBI Taxonomy" id="2600065"/>
    <lineage>
        <taxon>Bacteria</taxon>
        <taxon>Pseudomonadati</taxon>
        <taxon>Pseudomonadota</taxon>
        <taxon>Gammaproteobacteria</taxon>
        <taxon>Pseudomonadales</taxon>
        <taxon>Pseudomonadaceae</taxon>
        <taxon>Pseudomonas</taxon>
    </lineage>
</organism>
<dbReference type="Pfam" id="PF18413">
    <property type="entry name" value="Neuraminidase"/>
    <property type="match status" value="1"/>
</dbReference>
<sequence>MKIVESALHAFYAKHPGFDLATFDFIAQDSAQARKKKGAGKTRVSKAEQVVRAYQRLLHLSGSESAAQRLVELGFHSAHQIAAMPESVFHARIGQDMDPNFAAQLYANAAHTKHQVSHLWANLVASRPQSAATMLRASTVTEDTLAELQALPSYAAMFGNQNFCSCEDCKSIFGPAAYYVDIMRITDAYVSQVNKDSLPAKYPLAVRRNDLFTLPLSCATTHDPLAYLGIVNRVLTDKLRVETLQADIPWLLATTTYPFSTPFNPHRMYVDLTLQALDLSLAQIYGTTAGFASADPYALALAVLALSREQATFGVTPLATEAQLKTAWGLRADNTLASLSELTVFSHRSGLPRAAVAELTRQGLTAEELEAGLAHGLWFNQSLPAGQSVQIQLGDDSPDTLTHLTPTTLDAVNRYIRLARWSGLGFTDLGYGLGSLGLNLLNADTLATLAMARGVVQGLGWTWAQASALWAGMPTTGSGGAPGTPSLFDQVWNNPVVLGGDGQVYHPEDPSNPLYTDKVATWDVMAGHTDQPGFDAARLQAGLGVTSADLQALAALAFPDDDAVRLTVSNLSCLYRLAALARAMGLGVDALQATAAWVHIDMTQPIPPQALARWLLVPNWLEQCHLSVDQVDAYLDPQAPLLVEAASVLSHAALLSIWTQAQGSLFTPTALVGNTVSEVMADTLYAQILALSPAVVVDVRMAYHRHIPNAPDIAVALVPLAVTEAALAALGLSEEETRVVAQTLNRMHRSQAQVLDSGLATLAGVSVELIGAVGAMVSAQPERSAWLTCLLTPSADGDATWQVSSQALLDASRLLLVSEALPLDAPVLTAMLAMPTVFGVMPAALFSLDALQAMGVYVQSRQALGLSDSSYLAYLSMPADTACSDGQKAAALCTLTGWSQADLCGVLAALQTTDLLYDTTHGLLRLATIFSLLRRGGFGASAYQALLHSRQWALSGSAATADWQAWEQLANTLAGSAAAHLRGAWAEVGGGIDARLLEARRDVLVPSLLWYYEVSLPSVRTVNDLSGYLLLDVQMGGANQTSEVVLALASVQMYLNRVRANIEPGITQLPIPQVWWEWLTTYRMWEANRRVFIYPENYLVPTLRSSRTTLFRELEADLLQTNITPERVESAYRTYVQGLSGYASLQFVDAFRGTVSDPRRGEIDTLFVFARSATEPYSYYWAKQEHQANWSQWTAIDVTIKSPYVTPVYAFGRLFVFWVETSVVSSTAIETTQGNTQSSNSVVYKAAIRYSFMDASGTWVGDQTLAPEQVIFAGPNNVKLSTQSGYDLFNINSLFWQKCNVLLFAGTAPIGPENDVRIDEKIAVLYGPFLENTSNGTPIDTSVLAPSGSQVNPAVAQFEIQVYQRSRIVNQAIASGFRGLVGLREPLLLNRELLKDYLFQRTEFLNLADNYAFGVPPTVQPLYDYAMNRLYARGTLNPFRTNYYGDWNNSVDTALLRTPVTPALVKFSGLELAGAQQLILDLVAAGYLKAGSSSAKYVVQPGFSNNADFRFLFFGDDSRDVQIIRLWAKHCLLQASIESREVQAQTFLMTPLGQGAADQAMLDLRAAGILDSGDYVRSSFTSATDLSQILDGAPDHASVEFAIRQQLFVAMGDAVLFARLSNRQCSTFVIKNQPSHFVGNVNSESFLVTPDTSRAPALNEKSRAMGLETAQSVTNTSFISSDITAAESIAVFNLLVQHGVIDNKGRLSEPFLNSDDLSYLFPGEPLQSRQIKTAQVRVVLVDLPTMTLVSYYAEDDRVIITVQSFLRLGISQSQAQYVFETLKARQVIGAQGYISANYDPLDDLDDLFPDEPAQKAALLTADVALILRVYYDNTWRRSVQDLYYCFTRLTTGAVPRLAAALQQGGVPALLSLHQQQAPVIATTPFSSYAPGERVRPPVLSDATQVDFDGVYGLYYWELFFFTPRLIADALFQAGDFQAALGWLQYIFNPTERLTSLSPQDFQTPDISPEQADAAFLLLKATAVITVQNQVAADYSRFTDLSFLFPQVADPVLRTRMIEQVRAVLFNHQTASLACQFWRFQPFRNHTQQSLVQTLTSPVQIAVYNSDPYDPYAIAQLRIGAFERATFCNYIDLLVAWGDSFFARKTREYLNAAYLLYAMASDLLGPRPESVGPCTDQLPVTFNEILQRYGDDPAAIPQFLLDMENLLTVRGAALDEAVPMAGGAFNEIDALFCVPQNDQLMARWDGVEDRLYKLRNNLDLDGNTLLLPLFAAPIDPMALVRAAAANGAGAGFAELAVRPPTAQTLRFAGLLMNARAVVGDLQMLGSELEQALTAQSSEQLMLLQSTHEQRLTAAQLLSFEQRTQAAQHTLEAVLATRATTEQRKQYYDGLISQGMIAAEIVSITLGIASRVASFVAIGFETGAAIAALAPQVGSPFAMTYGGEQIETGLHRTSGIWRQVAEVADTAKDLSDTVGQFQRLKAGWEQESTQAGLELKQIDQQILNARCDLASAKADYAGYEIGLKNAEAQQAFLLSKFDNPDYYAWRVSRATALYYQFYQLALQSVDAAQSALQWALGDTTAYLTSDPWDPRRRGLMAGASLSLVLDRMDYVFAQKDVLRQEIVREVYLSQLNPAQLIRLRAEGIADFTLSEALFDFDFPSHYCRRIKTVAVTVVNTDDALPSGIHANLTQTANKILLKPNPVGLQYMLDGSGHPGGDVWVDWRSNQSVSLSRAAADEGAFLEYFSDVEKLQRFEGTGAVSNWRYQLPKNTNQFDFSLIEDVQFSLRYTATDGGKTYGELVQGKLAGSTYSAALMVSLATAEPEVWAAFLDDTGDPLTQALVFDMPAQLFPPNTRDLVVDKAYLALVVSSGLQLPPSASFLTLTAGGQPAQAVTTVGLAGEAAYAKIPLQQIAGEWRVLFDLQTMKSNPLLAALLDGNGHIDGESLLNLFVSVQFTASVFK</sequence>
<name>A0A5P1DDX6_9PSED</name>
<accession>A0A5P1DDX6</accession>
<feature type="coiled-coil region" evidence="2">
    <location>
        <begin position="2453"/>
        <end position="2487"/>
    </location>
</feature>
<keyword evidence="2" id="KW-0175">Coiled coil</keyword>
<dbReference type="Pfam" id="PF18276">
    <property type="entry name" value="TcA_TcB_BD"/>
    <property type="match status" value="1"/>
</dbReference>
<dbReference type="Proteomes" id="UP000408764">
    <property type="component" value="Unassembled WGS sequence"/>
</dbReference>
<feature type="domain" description="Tc toxin complex TcA C-terminal TcB-binding" evidence="3">
    <location>
        <begin position="2458"/>
        <end position="2747"/>
    </location>
</feature>
<evidence type="ECO:0000256" key="1">
    <source>
        <dbReference type="ARBA" id="ARBA00023026"/>
    </source>
</evidence>
<gene>
    <name evidence="6" type="ORF">FRT59_17075</name>
</gene>